<dbReference type="RefSeq" id="WP_168630652.1">
    <property type="nucleotide sequence ID" value="NZ_BONL01000006.1"/>
</dbReference>
<dbReference type="Pfam" id="PF03123">
    <property type="entry name" value="CAT_RBD"/>
    <property type="match status" value="1"/>
</dbReference>
<dbReference type="PROSITE" id="PS51372">
    <property type="entry name" value="PRD_2"/>
    <property type="match status" value="2"/>
</dbReference>
<dbReference type="Gene3D" id="1.10.1790.10">
    <property type="entry name" value="PRD domain"/>
    <property type="match status" value="2"/>
</dbReference>
<evidence type="ECO:0000259" key="2">
    <source>
        <dbReference type="PROSITE" id="PS51372"/>
    </source>
</evidence>
<dbReference type="InterPro" id="IPR011608">
    <property type="entry name" value="PRD"/>
</dbReference>
<comment type="caution">
    <text evidence="3">The sequence shown here is derived from an EMBL/GenBank/DDBJ whole genome shotgun (WGS) entry which is preliminary data.</text>
</comment>
<organism evidence="3 4">
    <name type="scientific">Cellulomonas denverensis</name>
    <dbReference type="NCBI Taxonomy" id="264297"/>
    <lineage>
        <taxon>Bacteria</taxon>
        <taxon>Bacillati</taxon>
        <taxon>Actinomycetota</taxon>
        <taxon>Actinomycetes</taxon>
        <taxon>Micrococcales</taxon>
        <taxon>Cellulomonadaceae</taxon>
        <taxon>Cellulomonas</taxon>
    </lineage>
</organism>
<dbReference type="AlphaFoldDB" id="A0A7X6KX13"/>
<dbReference type="InterPro" id="IPR050661">
    <property type="entry name" value="BglG_antiterminators"/>
</dbReference>
<dbReference type="EMBL" id="JAAXOX010000006">
    <property type="protein sequence ID" value="NKY23524.1"/>
    <property type="molecule type" value="Genomic_DNA"/>
</dbReference>
<sequence>MRVKQVLNNSVVLGVDDNGTEVIMLGPGLGFRSQPGDEVDPAAVQRTFVPDGIGSLERLAAMVEEISIDAVAAAEEVMRVGREKLGSYVTARVLIPLADHIGFALRRVQDGAAVEYPLRSELSYLYPAELAYGHEALDLIEHRTGVRLPASEAVPIAMHFVNAQYGSDDMREYIRLTSALEQILQIIEDEYGIRYDEGSVEVARFITHLRFLFVRARLHDTEPTVPIVGRPEGDADALLEAVRASKPRQYASAVRIGGLLADLFAWQVDQDELLYLSLHVARLTGAAAARN</sequence>
<name>A0A7X6KX13_9CELL</name>
<dbReference type="Pfam" id="PF00874">
    <property type="entry name" value="PRD"/>
    <property type="match status" value="2"/>
</dbReference>
<dbReference type="Gene3D" id="2.30.24.10">
    <property type="entry name" value="CAT RNA-binding domain"/>
    <property type="match status" value="1"/>
</dbReference>
<keyword evidence="4" id="KW-1185">Reference proteome</keyword>
<dbReference type="InterPro" id="IPR036634">
    <property type="entry name" value="PRD_sf"/>
</dbReference>
<keyword evidence="1" id="KW-0677">Repeat</keyword>
<dbReference type="PANTHER" id="PTHR30185">
    <property type="entry name" value="CRYPTIC BETA-GLUCOSIDE BGL OPERON ANTITERMINATOR"/>
    <property type="match status" value="1"/>
</dbReference>
<dbReference type="GO" id="GO:0003723">
    <property type="term" value="F:RNA binding"/>
    <property type="evidence" value="ECO:0007669"/>
    <property type="project" value="InterPro"/>
</dbReference>
<dbReference type="SMART" id="SM01061">
    <property type="entry name" value="CAT_RBD"/>
    <property type="match status" value="1"/>
</dbReference>
<dbReference type="SUPFAM" id="SSF50151">
    <property type="entry name" value="SacY-like RNA-binding domain"/>
    <property type="match status" value="1"/>
</dbReference>
<dbReference type="Proteomes" id="UP000581206">
    <property type="component" value="Unassembled WGS sequence"/>
</dbReference>
<protein>
    <submittedName>
        <fullName evidence="3">PRD domain-containing protein</fullName>
    </submittedName>
</protein>
<dbReference type="InterPro" id="IPR036650">
    <property type="entry name" value="CAT_RNA-bd_dom_sf"/>
</dbReference>
<evidence type="ECO:0000313" key="3">
    <source>
        <dbReference type="EMBL" id="NKY23524.1"/>
    </source>
</evidence>
<gene>
    <name evidence="3" type="ORF">HGA03_12705</name>
</gene>
<evidence type="ECO:0000256" key="1">
    <source>
        <dbReference type="ARBA" id="ARBA00022737"/>
    </source>
</evidence>
<evidence type="ECO:0000313" key="4">
    <source>
        <dbReference type="Proteomes" id="UP000581206"/>
    </source>
</evidence>
<reference evidence="3 4" key="1">
    <citation type="submission" date="2020-04" db="EMBL/GenBank/DDBJ databases">
        <title>MicrobeNet Type strains.</title>
        <authorList>
            <person name="Nicholson A.C."/>
        </authorList>
    </citation>
    <scope>NUCLEOTIDE SEQUENCE [LARGE SCALE GENOMIC DNA]</scope>
    <source>
        <strain evidence="3 4">ATCC BAA-788</strain>
    </source>
</reference>
<feature type="domain" description="PRD" evidence="2">
    <location>
        <begin position="65"/>
        <end position="170"/>
    </location>
</feature>
<dbReference type="PANTHER" id="PTHR30185:SF15">
    <property type="entry name" value="CRYPTIC BETA-GLUCOSIDE BGL OPERON ANTITERMINATOR"/>
    <property type="match status" value="1"/>
</dbReference>
<dbReference type="InterPro" id="IPR004341">
    <property type="entry name" value="CAT_RNA-bd_dom"/>
</dbReference>
<accession>A0A7X6KX13</accession>
<proteinExistence type="predicted"/>
<feature type="domain" description="PRD" evidence="2">
    <location>
        <begin position="171"/>
        <end position="290"/>
    </location>
</feature>
<dbReference type="SUPFAM" id="SSF63520">
    <property type="entry name" value="PTS-regulatory domain, PRD"/>
    <property type="match status" value="2"/>
</dbReference>
<dbReference type="GO" id="GO:0006355">
    <property type="term" value="P:regulation of DNA-templated transcription"/>
    <property type="evidence" value="ECO:0007669"/>
    <property type="project" value="InterPro"/>
</dbReference>